<comment type="caution">
    <text evidence="2">The sequence shown here is derived from an EMBL/GenBank/DDBJ whole genome shotgun (WGS) entry which is preliminary data.</text>
</comment>
<name>A0A139HFG4_9PEZI</name>
<evidence type="ECO:0000313" key="3">
    <source>
        <dbReference type="Proteomes" id="UP000070133"/>
    </source>
</evidence>
<dbReference type="EMBL" id="LFZN01000060">
    <property type="protein sequence ID" value="KXT01178.1"/>
    <property type="molecule type" value="Genomic_DNA"/>
</dbReference>
<proteinExistence type="predicted"/>
<protein>
    <submittedName>
        <fullName evidence="2">Uncharacterized protein</fullName>
    </submittedName>
</protein>
<keyword evidence="3" id="KW-1185">Reference proteome</keyword>
<feature type="compositionally biased region" description="Acidic residues" evidence="1">
    <location>
        <begin position="15"/>
        <end position="24"/>
    </location>
</feature>
<gene>
    <name evidence="2" type="ORF">AC578_595</name>
</gene>
<dbReference type="Proteomes" id="UP000070133">
    <property type="component" value="Unassembled WGS sequence"/>
</dbReference>
<sequence>MASQSSTEQPQYDSSIEEFDDVDQAEWLDDMGISSDNLDELALAVGGLEDVSDNGELDEEHPRMHIAQARKQTQPDVMSARARRQNLESQPGHYSYKWNPTGKDFETTSAEYNEALESSKWNLVRRVLSDEINAAGLNIDDDTQPSSKSLQQEAYRMALSIDDRVLKSCIDGNLPELATNDREFRDYLDALLERANNESQPMIYQQAQVDKNGLPPTLQDMQEMLDVFKTYCFEDQPSREQEALINAIDCWKAPNVELSDTQNGKRKYLTSKEKLRAVDGGVQFAQDRLDRARKYHAHSRKVLIKQKHKAGIDWASKRMIKA</sequence>
<organism evidence="2 3">
    <name type="scientific">Pseudocercospora eumusae</name>
    <dbReference type="NCBI Taxonomy" id="321146"/>
    <lineage>
        <taxon>Eukaryota</taxon>
        <taxon>Fungi</taxon>
        <taxon>Dikarya</taxon>
        <taxon>Ascomycota</taxon>
        <taxon>Pezizomycotina</taxon>
        <taxon>Dothideomycetes</taxon>
        <taxon>Dothideomycetidae</taxon>
        <taxon>Mycosphaerellales</taxon>
        <taxon>Mycosphaerellaceae</taxon>
        <taxon>Pseudocercospora</taxon>
    </lineage>
</organism>
<evidence type="ECO:0000256" key="1">
    <source>
        <dbReference type="SAM" id="MobiDB-lite"/>
    </source>
</evidence>
<feature type="region of interest" description="Disordered" evidence="1">
    <location>
        <begin position="1"/>
        <end position="24"/>
    </location>
</feature>
<reference evidence="2 3" key="1">
    <citation type="submission" date="2015-07" db="EMBL/GenBank/DDBJ databases">
        <title>Comparative genomics of the Sigatoka disease complex on banana suggests a link between parallel evolutionary changes in Pseudocercospora fijiensis and Pseudocercospora eumusae and increased virulence on the banana host.</title>
        <authorList>
            <person name="Chang T.-C."/>
            <person name="Salvucci A."/>
            <person name="Crous P.W."/>
            <person name="Stergiopoulos I."/>
        </authorList>
    </citation>
    <scope>NUCLEOTIDE SEQUENCE [LARGE SCALE GENOMIC DNA]</scope>
    <source>
        <strain evidence="2 3">CBS 114824</strain>
    </source>
</reference>
<dbReference type="AlphaFoldDB" id="A0A139HFG4"/>
<feature type="compositionally biased region" description="Polar residues" evidence="1">
    <location>
        <begin position="1"/>
        <end position="14"/>
    </location>
</feature>
<evidence type="ECO:0000313" key="2">
    <source>
        <dbReference type="EMBL" id="KXT01178.1"/>
    </source>
</evidence>
<accession>A0A139HFG4</accession>